<protein>
    <recommendedName>
        <fullName evidence="2">Reverse transcriptase domain-containing protein</fullName>
    </recommendedName>
</protein>
<accession>A0A699VEF6</accession>
<sequence>MFLEESDKVERYVGGLLDVIHGSVVASRPKTMQEAIEMSTELMDKRNNTFAERQAENKQKFDDTSKNN</sequence>
<reference evidence="1" key="1">
    <citation type="journal article" date="2019" name="Sci. Rep.">
        <title>Draft genome of Tanacetum cinerariifolium, the natural source of mosquito coil.</title>
        <authorList>
            <person name="Yamashiro T."/>
            <person name="Shiraishi A."/>
            <person name="Satake H."/>
            <person name="Nakayama K."/>
        </authorList>
    </citation>
    <scope>NUCLEOTIDE SEQUENCE</scope>
</reference>
<evidence type="ECO:0000313" key="1">
    <source>
        <dbReference type="EMBL" id="GFD33932.1"/>
    </source>
</evidence>
<dbReference type="AlphaFoldDB" id="A0A699VEF6"/>
<feature type="non-terminal residue" evidence="1">
    <location>
        <position position="68"/>
    </location>
</feature>
<evidence type="ECO:0008006" key="2">
    <source>
        <dbReference type="Google" id="ProtNLM"/>
    </source>
</evidence>
<gene>
    <name evidence="1" type="ORF">Tci_905901</name>
</gene>
<proteinExistence type="predicted"/>
<name>A0A699VEF6_TANCI</name>
<organism evidence="1">
    <name type="scientific">Tanacetum cinerariifolium</name>
    <name type="common">Dalmatian daisy</name>
    <name type="synonym">Chrysanthemum cinerariifolium</name>
    <dbReference type="NCBI Taxonomy" id="118510"/>
    <lineage>
        <taxon>Eukaryota</taxon>
        <taxon>Viridiplantae</taxon>
        <taxon>Streptophyta</taxon>
        <taxon>Embryophyta</taxon>
        <taxon>Tracheophyta</taxon>
        <taxon>Spermatophyta</taxon>
        <taxon>Magnoliopsida</taxon>
        <taxon>eudicotyledons</taxon>
        <taxon>Gunneridae</taxon>
        <taxon>Pentapetalae</taxon>
        <taxon>asterids</taxon>
        <taxon>campanulids</taxon>
        <taxon>Asterales</taxon>
        <taxon>Asteraceae</taxon>
        <taxon>Asteroideae</taxon>
        <taxon>Anthemideae</taxon>
        <taxon>Anthemidinae</taxon>
        <taxon>Tanacetum</taxon>
    </lineage>
</organism>
<comment type="caution">
    <text evidence="1">The sequence shown here is derived from an EMBL/GenBank/DDBJ whole genome shotgun (WGS) entry which is preliminary data.</text>
</comment>
<dbReference type="EMBL" id="BKCJ011440794">
    <property type="protein sequence ID" value="GFD33932.1"/>
    <property type="molecule type" value="Genomic_DNA"/>
</dbReference>